<comment type="caution">
    <text evidence="1">The sequence shown here is derived from an EMBL/GenBank/DDBJ whole genome shotgun (WGS) entry which is preliminary data.</text>
</comment>
<keyword evidence="2" id="KW-1185">Reference proteome</keyword>
<evidence type="ECO:0000313" key="2">
    <source>
        <dbReference type="Proteomes" id="UP001283361"/>
    </source>
</evidence>
<gene>
    <name evidence="1" type="ORF">RRG08_049416</name>
</gene>
<name>A0AAE1DLR2_9GAST</name>
<dbReference type="AlphaFoldDB" id="A0AAE1DLR2"/>
<evidence type="ECO:0000313" key="1">
    <source>
        <dbReference type="EMBL" id="KAK3774480.1"/>
    </source>
</evidence>
<sequence length="203" mass="23064">MSSGQFWRAIASEFTPALKALWPRQRTVRCGAPWCDTVRSDADTFIVRKSGRRVKMAPMKDSLLAFSQVCVFGFHSSCRSSPPTITARVAALHNDRQGKQHLGAGRAISPSRRVCHRLANDLRLRLVRADFTNDHFLKGHNYRRKVSLGIFQEPRLLGRRKRKCFVMVLHYGSLPVLRLLQDLKLEGTVKFGGQIGEMWSFSP</sequence>
<dbReference type="EMBL" id="JAWDGP010003406">
    <property type="protein sequence ID" value="KAK3774480.1"/>
    <property type="molecule type" value="Genomic_DNA"/>
</dbReference>
<dbReference type="Proteomes" id="UP001283361">
    <property type="component" value="Unassembled WGS sequence"/>
</dbReference>
<reference evidence="1" key="1">
    <citation type="journal article" date="2023" name="G3 (Bethesda)">
        <title>A reference genome for the long-term kleptoplast-retaining sea slug Elysia crispata morphotype clarki.</title>
        <authorList>
            <person name="Eastman K.E."/>
            <person name="Pendleton A.L."/>
            <person name="Shaikh M.A."/>
            <person name="Suttiyut T."/>
            <person name="Ogas R."/>
            <person name="Tomko P."/>
            <person name="Gavelis G."/>
            <person name="Widhalm J.R."/>
            <person name="Wisecaver J.H."/>
        </authorList>
    </citation>
    <scope>NUCLEOTIDE SEQUENCE</scope>
    <source>
        <strain evidence="1">ECLA1</strain>
    </source>
</reference>
<proteinExistence type="predicted"/>
<protein>
    <submittedName>
        <fullName evidence="1">Uncharacterized protein</fullName>
    </submittedName>
</protein>
<accession>A0AAE1DLR2</accession>
<organism evidence="1 2">
    <name type="scientific">Elysia crispata</name>
    <name type="common">lettuce slug</name>
    <dbReference type="NCBI Taxonomy" id="231223"/>
    <lineage>
        <taxon>Eukaryota</taxon>
        <taxon>Metazoa</taxon>
        <taxon>Spiralia</taxon>
        <taxon>Lophotrochozoa</taxon>
        <taxon>Mollusca</taxon>
        <taxon>Gastropoda</taxon>
        <taxon>Heterobranchia</taxon>
        <taxon>Euthyneura</taxon>
        <taxon>Panpulmonata</taxon>
        <taxon>Sacoglossa</taxon>
        <taxon>Placobranchoidea</taxon>
        <taxon>Plakobranchidae</taxon>
        <taxon>Elysia</taxon>
    </lineage>
</organism>